<keyword evidence="1" id="KW-0596">Phosphopantetheine</keyword>
<dbReference type="SMART" id="SM00825">
    <property type="entry name" value="PKS_KS"/>
    <property type="match status" value="1"/>
</dbReference>
<dbReference type="Pfam" id="PF00109">
    <property type="entry name" value="ketoacyl-synt"/>
    <property type="match status" value="1"/>
</dbReference>
<dbReference type="SMART" id="SM00823">
    <property type="entry name" value="PKS_PP"/>
    <property type="match status" value="2"/>
</dbReference>
<evidence type="ECO:0000313" key="14">
    <source>
        <dbReference type="EMBL" id="ORY17104.1"/>
    </source>
</evidence>
<dbReference type="Gene3D" id="3.30.559.30">
    <property type="entry name" value="Nonribosomal peptide synthetase, condensation domain"/>
    <property type="match status" value="1"/>
</dbReference>
<dbReference type="Gene3D" id="3.40.50.720">
    <property type="entry name" value="NAD(P)-binding Rossmann-like Domain"/>
    <property type="match status" value="3"/>
</dbReference>
<dbReference type="Gene3D" id="3.10.129.110">
    <property type="entry name" value="Polyketide synthase dehydratase"/>
    <property type="match status" value="1"/>
</dbReference>
<evidence type="ECO:0000259" key="11">
    <source>
        <dbReference type="PROSITE" id="PS50075"/>
    </source>
</evidence>
<dbReference type="GO" id="GO:0008168">
    <property type="term" value="F:methyltransferase activity"/>
    <property type="evidence" value="ECO:0007669"/>
    <property type="project" value="UniProtKB-KW"/>
</dbReference>
<dbReference type="InterPro" id="IPR001227">
    <property type="entry name" value="Ac_transferase_dom_sf"/>
</dbReference>
<dbReference type="Gene3D" id="3.40.50.150">
    <property type="entry name" value="Vaccinia Virus protein VP39"/>
    <property type="match status" value="1"/>
</dbReference>
<protein>
    <recommendedName>
        <fullName evidence="16">Polyketide synthase</fullName>
    </recommendedName>
</protein>
<dbReference type="SUPFAM" id="SSF55048">
    <property type="entry name" value="Probable ACP-binding domain of malonyl-CoA ACP transacylase"/>
    <property type="match status" value="1"/>
</dbReference>
<dbReference type="InterPro" id="IPR045851">
    <property type="entry name" value="AMP-bd_C_sf"/>
</dbReference>
<dbReference type="InterPro" id="IPR014031">
    <property type="entry name" value="Ketoacyl_synth_C"/>
</dbReference>
<evidence type="ECO:0000256" key="4">
    <source>
        <dbReference type="ARBA" id="ARBA00022603"/>
    </source>
</evidence>
<dbReference type="GO" id="GO:0016874">
    <property type="term" value="F:ligase activity"/>
    <property type="evidence" value="ECO:0007669"/>
    <property type="project" value="UniProtKB-KW"/>
</dbReference>
<dbReference type="STRING" id="1231657.A0A1Y2A3Q3"/>
<dbReference type="PROSITE" id="PS50075">
    <property type="entry name" value="CARRIER"/>
    <property type="match status" value="2"/>
</dbReference>
<dbReference type="GO" id="GO:0009403">
    <property type="term" value="P:toxin biosynthetic process"/>
    <property type="evidence" value="ECO:0007669"/>
    <property type="project" value="UniProtKB-ARBA"/>
</dbReference>
<dbReference type="Gene3D" id="3.40.47.10">
    <property type="match status" value="1"/>
</dbReference>
<dbReference type="Pfam" id="PF16197">
    <property type="entry name" value="KAsynt_C_assoc"/>
    <property type="match status" value="1"/>
</dbReference>
<dbReference type="Pfam" id="PF00668">
    <property type="entry name" value="Condensation"/>
    <property type="match status" value="1"/>
</dbReference>
<dbReference type="SUPFAM" id="SSF52777">
    <property type="entry name" value="CoA-dependent acyltransferases"/>
    <property type="match status" value="2"/>
</dbReference>
<feature type="region of interest" description="Disordered" evidence="10">
    <location>
        <begin position="2467"/>
        <end position="2499"/>
    </location>
</feature>
<feature type="domain" description="Carrier" evidence="11">
    <location>
        <begin position="3513"/>
        <end position="3593"/>
    </location>
</feature>
<dbReference type="Gene3D" id="3.30.300.30">
    <property type="match status" value="1"/>
</dbReference>
<keyword evidence="5" id="KW-0808">Transferase</keyword>
<dbReference type="Pfam" id="PF21089">
    <property type="entry name" value="PKS_DH_N"/>
    <property type="match status" value="1"/>
</dbReference>
<keyword evidence="3" id="KW-0436">Ligase</keyword>
<feature type="domain" description="Carrier" evidence="11">
    <location>
        <begin position="2385"/>
        <end position="2461"/>
    </location>
</feature>
<evidence type="ECO:0000256" key="9">
    <source>
        <dbReference type="PROSITE-ProRule" id="PRU01363"/>
    </source>
</evidence>
<gene>
    <name evidence="14" type="ORF">BCR34DRAFT_634445</name>
</gene>
<dbReference type="SUPFAM" id="SSF47336">
    <property type="entry name" value="ACP-like"/>
    <property type="match status" value="1"/>
</dbReference>
<feature type="domain" description="PKS/mFAS DH" evidence="13">
    <location>
        <begin position="935"/>
        <end position="1236"/>
    </location>
</feature>
<evidence type="ECO:0000313" key="15">
    <source>
        <dbReference type="Proteomes" id="UP000193144"/>
    </source>
</evidence>
<dbReference type="InterPro" id="IPR016036">
    <property type="entry name" value="Malonyl_transacylase_ACP-bd"/>
</dbReference>
<evidence type="ECO:0000256" key="3">
    <source>
        <dbReference type="ARBA" id="ARBA00022598"/>
    </source>
</evidence>
<dbReference type="InterPro" id="IPR016035">
    <property type="entry name" value="Acyl_Trfase/lysoPLipase"/>
</dbReference>
<dbReference type="Pfam" id="PF08242">
    <property type="entry name" value="Methyltransf_12"/>
    <property type="match status" value="1"/>
</dbReference>
<dbReference type="GO" id="GO:0032259">
    <property type="term" value="P:methylation"/>
    <property type="evidence" value="ECO:0007669"/>
    <property type="project" value="UniProtKB-KW"/>
</dbReference>
<keyword evidence="7" id="KW-0511">Multifunctional enzyme</keyword>
<dbReference type="PROSITE" id="PS00012">
    <property type="entry name" value="PHOSPHOPANTETHEINE"/>
    <property type="match status" value="1"/>
</dbReference>
<dbReference type="InterPro" id="IPR018201">
    <property type="entry name" value="Ketoacyl_synth_AS"/>
</dbReference>
<reference evidence="14 15" key="1">
    <citation type="submission" date="2016-07" db="EMBL/GenBank/DDBJ databases">
        <title>Pervasive Adenine N6-methylation of Active Genes in Fungi.</title>
        <authorList>
            <consortium name="DOE Joint Genome Institute"/>
            <person name="Mondo S.J."/>
            <person name="Dannebaum R.O."/>
            <person name="Kuo R.C."/>
            <person name="Labutti K."/>
            <person name="Haridas S."/>
            <person name="Kuo A."/>
            <person name="Salamov A."/>
            <person name="Ahrendt S.R."/>
            <person name="Lipzen A."/>
            <person name="Sullivan W."/>
            <person name="Andreopoulos W.B."/>
            <person name="Clum A."/>
            <person name="Lindquist E."/>
            <person name="Daum C."/>
            <person name="Ramamoorthy G.K."/>
            <person name="Gryganskyi A."/>
            <person name="Culley D."/>
            <person name="Magnuson J.K."/>
            <person name="James T.Y."/>
            <person name="O'Malley M.A."/>
            <person name="Stajich J.E."/>
            <person name="Spatafora J.W."/>
            <person name="Visel A."/>
            <person name="Grigoriev I.V."/>
        </authorList>
    </citation>
    <scope>NUCLEOTIDE SEQUENCE [LARGE SCALE GENOMIC DNA]</scope>
    <source>
        <strain evidence="14 15">CBS 115471</strain>
    </source>
</reference>
<dbReference type="InterPro" id="IPR049551">
    <property type="entry name" value="PKS_DH_C"/>
</dbReference>
<keyword evidence="6" id="KW-0677">Repeat</keyword>
<feature type="compositionally biased region" description="Low complexity" evidence="10">
    <location>
        <begin position="2483"/>
        <end position="2499"/>
    </location>
</feature>
<dbReference type="Pfam" id="PF00550">
    <property type="entry name" value="PP-binding"/>
    <property type="match status" value="1"/>
</dbReference>
<dbReference type="Gene3D" id="3.30.559.10">
    <property type="entry name" value="Chloramphenicol acetyltransferase-like domain"/>
    <property type="match status" value="1"/>
</dbReference>
<dbReference type="SUPFAM" id="SSF52151">
    <property type="entry name" value="FabD/lysophospholipase-like"/>
    <property type="match status" value="1"/>
</dbReference>
<dbReference type="InterPro" id="IPR049900">
    <property type="entry name" value="PKS_mFAS_DH"/>
</dbReference>
<dbReference type="InterPro" id="IPR020841">
    <property type="entry name" value="PKS_Beta-ketoAc_synthase_dom"/>
</dbReference>
<dbReference type="InterPro" id="IPR057326">
    <property type="entry name" value="KR_dom"/>
</dbReference>
<evidence type="ECO:0000256" key="5">
    <source>
        <dbReference type="ARBA" id="ARBA00022679"/>
    </source>
</evidence>
<dbReference type="GO" id="GO:0004312">
    <property type="term" value="F:fatty acid synthase activity"/>
    <property type="evidence" value="ECO:0007669"/>
    <property type="project" value="TreeGrafter"/>
</dbReference>
<dbReference type="Pfam" id="PF02801">
    <property type="entry name" value="Ketoacyl-synt_C"/>
    <property type="match status" value="1"/>
</dbReference>
<evidence type="ECO:0008006" key="16">
    <source>
        <dbReference type="Google" id="ProtNLM"/>
    </source>
</evidence>
<dbReference type="InterPro" id="IPR020807">
    <property type="entry name" value="PKS_DH"/>
</dbReference>
<dbReference type="InterPro" id="IPR009081">
    <property type="entry name" value="PP-bd_ACP"/>
</dbReference>
<proteinExistence type="inferred from homology"/>
<dbReference type="InterPro" id="IPR023213">
    <property type="entry name" value="CAT-like_dom_sf"/>
</dbReference>
<dbReference type="InterPro" id="IPR006162">
    <property type="entry name" value="Ppantetheine_attach_site"/>
</dbReference>
<dbReference type="SUPFAM" id="SSF56801">
    <property type="entry name" value="Acetyl-CoA synthetase-like"/>
    <property type="match status" value="1"/>
</dbReference>
<dbReference type="SUPFAM" id="SSF53335">
    <property type="entry name" value="S-adenosyl-L-methionine-dependent methyltransferases"/>
    <property type="match status" value="1"/>
</dbReference>
<dbReference type="InterPro" id="IPR013968">
    <property type="entry name" value="PKS_KR"/>
</dbReference>
<feature type="active site" description="Proton acceptor; for dehydratase activity" evidence="9">
    <location>
        <position position="966"/>
    </location>
</feature>
<dbReference type="InterPro" id="IPR036736">
    <property type="entry name" value="ACP-like_sf"/>
</dbReference>
<dbReference type="InterPro" id="IPR036291">
    <property type="entry name" value="NAD(P)-bd_dom_sf"/>
</dbReference>
<dbReference type="InterPro" id="IPR032821">
    <property type="entry name" value="PKS_assoc"/>
</dbReference>
<dbReference type="Pfam" id="PF00501">
    <property type="entry name" value="AMP-binding"/>
    <property type="match status" value="1"/>
</dbReference>
<dbReference type="PROSITE" id="PS52019">
    <property type="entry name" value="PKS_MFAS_DH"/>
    <property type="match status" value="1"/>
</dbReference>
<feature type="region of interest" description="Disordered" evidence="10">
    <location>
        <begin position="2514"/>
        <end position="2533"/>
    </location>
</feature>
<evidence type="ECO:0000259" key="13">
    <source>
        <dbReference type="PROSITE" id="PS52019"/>
    </source>
</evidence>
<dbReference type="Pfam" id="PF07993">
    <property type="entry name" value="NAD_binding_4"/>
    <property type="match status" value="1"/>
</dbReference>
<dbReference type="InterPro" id="IPR020806">
    <property type="entry name" value="PKS_PP-bd"/>
</dbReference>
<dbReference type="EMBL" id="MCFA01000014">
    <property type="protein sequence ID" value="ORY17104.1"/>
    <property type="molecule type" value="Genomic_DNA"/>
</dbReference>
<dbReference type="CDD" id="cd00833">
    <property type="entry name" value="PKS"/>
    <property type="match status" value="1"/>
</dbReference>
<accession>A0A1Y2A3Q3</accession>
<comment type="caution">
    <text evidence="14">The sequence shown here is derived from an EMBL/GenBank/DDBJ whole genome shotgun (WGS) entry which is preliminary data.</text>
</comment>
<dbReference type="InterPro" id="IPR042099">
    <property type="entry name" value="ANL_N_sf"/>
</dbReference>
<dbReference type="PROSITE" id="PS00455">
    <property type="entry name" value="AMP_BINDING"/>
    <property type="match status" value="1"/>
</dbReference>
<dbReference type="Pfam" id="PF08659">
    <property type="entry name" value="KR"/>
    <property type="match status" value="1"/>
</dbReference>
<evidence type="ECO:0000256" key="1">
    <source>
        <dbReference type="ARBA" id="ARBA00022450"/>
    </source>
</evidence>
<comment type="similarity">
    <text evidence="8">Belongs to the NRP synthetase family.</text>
</comment>
<dbReference type="InterPro" id="IPR050091">
    <property type="entry name" value="PKS_NRPS_Biosynth_Enz"/>
</dbReference>
<dbReference type="InterPro" id="IPR014043">
    <property type="entry name" value="Acyl_transferase_dom"/>
</dbReference>
<keyword evidence="15" id="KW-1185">Reference proteome</keyword>
<dbReference type="CDD" id="cd02440">
    <property type="entry name" value="AdoMet_MTases"/>
    <property type="match status" value="1"/>
</dbReference>
<evidence type="ECO:0000256" key="6">
    <source>
        <dbReference type="ARBA" id="ARBA00022737"/>
    </source>
</evidence>
<feature type="region of interest" description="N-terminal hotdog fold" evidence="9">
    <location>
        <begin position="935"/>
        <end position="1069"/>
    </location>
</feature>
<dbReference type="PROSITE" id="PS00606">
    <property type="entry name" value="KS3_1"/>
    <property type="match status" value="1"/>
</dbReference>
<evidence type="ECO:0000256" key="10">
    <source>
        <dbReference type="SAM" id="MobiDB-lite"/>
    </source>
</evidence>
<sequence length="3918" mass="428319">MHPKEPIAIIGTGCRFPGGASSPSKLWELLRQPRDVLSGIPANRFNPSGFYHEDGAHHGATNVQESYVLSEDIRLFDAAFFKINGAEAHAIDPQQRLLLETVYESLESAGLPLENVAGSDTAVFVGLMSEEYSDHLLRDPDTIPTHMATGTARSILSNRISYVFDMHGPSVTIDTACSSSLVAVHMAVQALRNGEARMAVAAGSNLIMGPEPYIAESKLKMLSPGSRSRMWDAKADGYARGEGIAAIVLKTLSAAIADGDDIECIIRETGVNQDGRGTAKGITVPSAAAQTRLILETYQRAGLNAKSEEDRCQFFQCHGTGTPAGDPVEAEAISNAFFGEKSASKNSLLVGGVKTVIGHTEGTAGLAGLLAASLGIQNGFVPPNLLFSELNPAIAPFYGKLKLPLELTKWPEVPNGHPRRASVNSFGFGGTNAHAVLESYAAPVLDTATSAQAFTPFVFSAATNTALSASIRAYSTFLKTNPSVNLQDLGYTLHSRRSVLAVKASVPACSDDEELIAQLDALLERSKDAALGTSTSPSSPHILGVFTGQGAQYAGMGKGLILQSQFVARRVDELQNVLDQLPTADRPDWRIRDELLAGAAFSRLGEAALSQPLCTVIQVILVEILRSAGVEFAAVVGHSSGEIAAAFAAGYVSAEDALKIAYYRGLHTKLASSNGQCGAMMAVGTSPEDARELCEFEDFTGRICVAASNSPTSTTLSGDAQAIEEAKLVMDDEKKFARVLKVDKAYHSHHMQPCREPYIESLRSCNITVQHDAKCKWFSSVYDGNLIESSRVGLLKDTYWADNMCNEVLFMQAVQGALESCGPFNAGLEVGPHPALKSPALDTVKARGVEAMPYCGVLERGKDAIKASSDSLAFLWTQFGRNTVDFNGYQRLVSQSDASPKILKSLPCYSWDHDRLFWYESRASRVFRSRAEPLHILLGSEYTENAGEYRWRNNIQPREIPWLSGHQLQGSTVFPAAAYVSTAIEATRKICKGRELQLIELENVNIGRAITFEEGSGVEIVFTLRLDSHSKVTDDAVSAEFTYHSASSKDADILSLNACGRLLVTVGPPLNDILPPRGLPVPNLVSVDDTLFYNSLTELGYQYSGPFRAASALQRASGYGSGVISTSAEDNDSGLLVHPATLDCAFQSSFLAMCWPGDGTLRELHVPVSIRRVRVVPNYCYAYGQQNTRLPFESILDKGNTTAIHGDVTVYAEDGRTTILQIEGIKVVPLTVSAPPEDRPIFSTWTWNVSGPDGALAVGGDRASERDLELASVAEQASIYYLVNLKKIITSEELARSEWHHKRLFEFADNVINGVRDGTQPFSEIHWLDNTREQVYDLMAKFPDSIELKMVRQVGENLPAAVRGETQILEHMMVDGLLNRFYEQAIGVVEHSHFLSHMVEQMVHKNPRLNILEIGAGTGGATKRIFNRIGHAFSSYTFTDISTGFFEKAQEVFREYAGKIIFKSLDCEQDIEKQGYEDGKYDLIVASLVIHATKDLDYTMSNVRRLLKPGGHLVILELTNEGPMRFGFLMGGLPGWWLGGPDRKYSPCMSPARWHTLMQKTGFSGIDTITPEVDIFPRPCFVIVTQAVDDNLNTLREPLQAPAAVNPMNELVIVGGAKLSTIRLVDQLSNLLKPWATHITRFAKYEDVHSVASFGEITLLSVVEFDEPVFKAMTPAKLRGIQSLLSKAKTVQWATKGGKKSDPFANMTAGFLRSLQLEMPQLSLQLLDIDESEPVQSHTVAEIFLRHHIAVSWGLGGENQKILWLNEPELRLEDGLLMVPRLKHLQSANDRYNSARRAITKKVRISEDNIAIQRSDSGVALVEQGMTVTGVSSSTVSIRVQLSVSTAVQVNNSGYFYPVLGTDSATGATAIALSSTLSSLVEVPRGLAQPITVAPGEEASTLQRVFSELLAISIVSLGVPSGTLLVHGADADIADAVQALATERGLSVTFSSSSVRSLEAPWIGIHPFATEKAIISTLPRNMRSFVDLTRDGNSLSQRIKASLPLQCLQYNTSALYLECASSSHSEQETVEPTEGFAKAIVRAKAKTKKPENVFAVVSLDNVSSLSTSPALISWIAESSIVSVQVSPIETKIKLKGDRTYVLFGLTSDLGQSLCQWMIDRGARNLVMTSRNPKVDQAWIQRIEAQGVTVEIRANDITNRNQLQTLIQEISNTLPPIAGIVHGAMVLQDALVLDMAIDNVHNVLRPKVDGARFLNEFLADMPLDFFIMTSSMAAVGGNKGQSMYGAANMYLAALVNQRRSQGKVASVVHMGPVMGAGWVAREASQSILNALQNAGYRWLSERDFHLAIAEAIVGGDPDSNACAEFVLGVREKSVDTGEANWYDDPKFQHCVIEKEGGEVKMESIATASSKARLATATTGEQVREIVEDAFINKLQVSLQLTLNEEERVAVTERGADELGIDSLIAVEIRSWFISELKVDMPVLKILGGTAVKDLLVFAVDNLPAELTPNLNAPDDAPVEALKKTSTSSSSAISESSSPSLTASGYLPVVSGAMTPLSSVPDTPNQEKEEPKGQEKVEIIRTENMSLGQLRFWSLMAMLDDPTTLNIACAARFTGPLRVNDLANAVKIVTHRHEALRTCFFVDGEHRPTQGVLPTSSISLLQKTISSEREWSREFDDLKSHIFDLKRGETMKVLLLTLSETHHFLLIGYHHIVMDGVSLEIFLSDLVKAYNGLLLSSSLIQPINFASREQDELSAIATSSELKFWKKEFADLPKPLPLFPFAQHPRRNLTHYDFESVDDKIPSSLSSQVKEICKKNKITPFHFYLATFKTMLFHFLNVNDLCIGISDANRLDSATMSSIGVFLNLLPLRFHQAPSQTITAVLKEAKSKAYSALASSKVPFDLLLKELDPPRSATHTPLFQCFMNYRQGVQEKRMFGDCVAEMTDFQISRSGYDVSLDIIDNPGGEATITFMVQKGLYTKDDALKIMRTYQRYVQEFVAGSVTTVDQIPLYSEEDISKAIVLGQGPVHEASWPETLVHRVDDMIAMYPSRVSLKDTLGNRLSYQKMGERIRQITAALQVQRIGDNDIVGVFQTPSVDWVCCLLAIMRVGAIFVPMDIKSGLPRLMAIIQHCKPAAVMAHGHTAEDAAMLEEAGTRIIDISDLDRTQQEVIAKHARPSRPALIMYTSGSTGTPKGIVITHANLCRKMEDTINVFGLRAEHVLQQTPLTFDASIWEVFMAISNGGTLIIADQSLRGDALGLTELIRKENVTITVATPAEYSAWLTHGNCKALKGSLWRKAISGGDKMAFNMVEQFEQLGKPSLTLFNAYGPAEVTIFSNATEIPLGVNTKHAEHPAGSATPNNVIYIVDDNLRPLPLGYAGQIAIGGFGLAPKYLQDDDSSSKKFVACSFAPAEHTSKRWDRMHLTGDKGRLREDGALVVEGRIDGDTQLKLRGMRIDLQDIESTIISETKGLLSDAVVSVRDAEILVGHVIFSQDFPVTDRDEFLDRLLTRLPLPQYMCPTKLIALNEFPLTVHSKVNRQAIGALPLPISANIRRTGEFIETERRLLKLWQETISEDITTLHEIGPDSDFFRVGGNSILLVRLQALIRRDFDAVLPLVQLFECTTLSSMAAKIDSSKPVEVINWEVETALEPGLIAGPRKASRTYGKEVLLTGATGHLGHSILQQLVNDPAVSTVHCVAVRPGSDGKERSLPIQSDKIKVYLGNLLEPNLGIPELNLADLVGNLDVIIHSAAQRSFWDYYHLLRQSNLGSVKELVKFAARTMIPIHFISSGAVLDLAKQPPTDGSDGYVASKWAGERYLRQAARNMGLPVVIHRTVPSSTLQGPVDDALREFATFVENMQEYPVAEGWNGEFDLVSMKDVAASIAATAVEDLVDQRLRTMSHEANIKLSGEQVAAYLVENVNLDGMKGISALEWVGKAKKEGWKYLFASQSMTLQGGEVSRR</sequence>
<dbReference type="InterPro" id="IPR013217">
    <property type="entry name" value="Methyltransf_12"/>
</dbReference>
<evidence type="ECO:0000256" key="2">
    <source>
        <dbReference type="ARBA" id="ARBA00022553"/>
    </source>
</evidence>
<name>A0A1Y2A3Q3_9PLEO</name>
<dbReference type="Gene3D" id="1.10.1200.10">
    <property type="entry name" value="ACP-like"/>
    <property type="match status" value="1"/>
</dbReference>
<dbReference type="InterPro" id="IPR029063">
    <property type="entry name" value="SAM-dependent_MTases_sf"/>
</dbReference>
<feature type="region of interest" description="C-terminal hotdog fold" evidence="9">
    <location>
        <begin position="1084"/>
        <end position="1236"/>
    </location>
</feature>
<dbReference type="InterPro" id="IPR020845">
    <property type="entry name" value="AMP-binding_CS"/>
</dbReference>
<dbReference type="Gene3D" id="3.40.366.10">
    <property type="entry name" value="Malonyl-Coenzyme A Acyl Carrier Protein, domain 2"/>
    <property type="match status" value="1"/>
</dbReference>
<dbReference type="Gene3D" id="3.40.50.12780">
    <property type="entry name" value="N-terminal domain of ligase-like"/>
    <property type="match status" value="1"/>
</dbReference>
<feature type="compositionally biased region" description="Basic and acidic residues" evidence="10">
    <location>
        <begin position="2523"/>
        <end position="2533"/>
    </location>
</feature>
<dbReference type="InterPro" id="IPR049552">
    <property type="entry name" value="PKS_DH_N"/>
</dbReference>
<dbReference type="PANTHER" id="PTHR43775">
    <property type="entry name" value="FATTY ACID SYNTHASE"/>
    <property type="match status" value="1"/>
</dbReference>
<dbReference type="InterPro" id="IPR016039">
    <property type="entry name" value="Thiolase-like"/>
</dbReference>
<organism evidence="14 15">
    <name type="scientific">Clohesyomyces aquaticus</name>
    <dbReference type="NCBI Taxonomy" id="1231657"/>
    <lineage>
        <taxon>Eukaryota</taxon>
        <taxon>Fungi</taxon>
        <taxon>Dikarya</taxon>
        <taxon>Ascomycota</taxon>
        <taxon>Pezizomycotina</taxon>
        <taxon>Dothideomycetes</taxon>
        <taxon>Pleosporomycetidae</taxon>
        <taxon>Pleosporales</taxon>
        <taxon>Lindgomycetaceae</taxon>
        <taxon>Clohesyomyces</taxon>
    </lineage>
</organism>
<dbReference type="InterPro" id="IPR013120">
    <property type="entry name" value="FAR_NAD-bd"/>
</dbReference>
<feature type="domain" description="Ketosynthase family 3 (KS3)" evidence="12">
    <location>
        <begin position="4"/>
        <end position="439"/>
    </location>
</feature>
<dbReference type="PANTHER" id="PTHR43775:SF20">
    <property type="entry name" value="HYBRID PKS-NRPS SYNTHETASE APDA"/>
    <property type="match status" value="1"/>
</dbReference>
<dbReference type="GO" id="GO:0031177">
    <property type="term" value="F:phosphopantetheine binding"/>
    <property type="evidence" value="ECO:0007669"/>
    <property type="project" value="InterPro"/>
</dbReference>
<evidence type="ECO:0000256" key="7">
    <source>
        <dbReference type="ARBA" id="ARBA00023268"/>
    </source>
</evidence>
<dbReference type="InterPro" id="IPR000873">
    <property type="entry name" value="AMP-dep_synth/lig_dom"/>
</dbReference>
<dbReference type="Proteomes" id="UP000193144">
    <property type="component" value="Unassembled WGS sequence"/>
</dbReference>
<dbReference type="Pfam" id="PF14765">
    <property type="entry name" value="PS-DH"/>
    <property type="match status" value="1"/>
</dbReference>
<dbReference type="SUPFAM" id="SSF53901">
    <property type="entry name" value="Thiolase-like"/>
    <property type="match status" value="1"/>
</dbReference>
<dbReference type="CDD" id="cd05930">
    <property type="entry name" value="A_NRPS"/>
    <property type="match status" value="1"/>
</dbReference>
<dbReference type="PROSITE" id="PS52004">
    <property type="entry name" value="KS3_2"/>
    <property type="match status" value="1"/>
</dbReference>
<evidence type="ECO:0000259" key="12">
    <source>
        <dbReference type="PROSITE" id="PS52004"/>
    </source>
</evidence>
<evidence type="ECO:0000256" key="8">
    <source>
        <dbReference type="ARBA" id="ARBA00029454"/>
    </source>
</evidence>
<dbReference type="SMART" id="SM00822">
    <property type="entry name" value="PKS_KR"/>
    <property type="match status" value="1"/>
</dbReference>
<dbReference type="InterPro" id="IPR042104">
    <property type="entry name" value="PKS_dehydratase_sf"/>
</dbReference>
<keyword evidence="4" id="KW-0489">Methyltransferase</keyword>
<feature type="active site" description="Proton donor; for dehydratase activity" evidence="9">
    <location>
        <position position="1143"/>
    </location>
</feature>
<dbReference type="OrthoDB" id="329835at2759"/>
<keyword evidence="2" id="KW-0597">Phosphoprotein</keyword>
<dbReference type="GO" id="GO:0006633">
    <property type="term" value="P:fatty acid biosynthetic process"/>
    <property type="evidence" value="ECO:0007669"/>
    <property type="project" value="InterPro"/>
</dbReference>
<dbReference type="CDD" id="cd19532">
    <property type="entry name" value="C_PKS-NRPS"/>
    <property type="match status" value="1"/>
</dbReference>
<dbReference type="Pfam" id="PF00698">
    <property type="entry name" value="Acyl_transf_1"/>
    <property type="match status" value="1"/>
</dbReference>
<dbReference type="SUPFAM" id="SSF51735">
    <property type="entry name" value="NAD(P)-binding Rossmann-fold domains"/>
    <property type="match status" value="2"/>
</dbReference>
<dbReference type="SMART" id="SM00826">
    <property type="entry name" value="PKS_DH"/>
    <property type="match status" value="1"/>
</dbReference>
<dbReference type="GO" id="GO:0004315">
    <property type="term" value="F:3-oxoacyl-[acyl-carrier-protein] synthase activity"/>
    <property type="evidence" value="ECO:0007669"/>
    <property type="project" value="InterPro"/>
</dbReference>
<dbReference type="InterPro" id="IPR001242">
    <property type="entry name" value="Condensation_dom"/>
</dbReference>
<dbReference type="SMART" id="SM00827">
    <property type="entry name" value="PKS_AT"/>
    <property type="match status" value="1"/>
</dbReference>
<dbReference type="InterPro" id="IPR014030">
    <property type="entry name" value="Ketoacyl_synth_N"/>
</dbReference>